<feature type="transmembrane region" description="Helical" evidence="5">
    <location>
        <begin position="223"/>
        <end position="243"/>
    </location>
</feature>
<feature type="domain" description="HTTM-like" evidence="6">
    <location>
        <begin position="17"/>
        <end position="291"/>
    </location>
</feature>
<feature type="transmembrane region" description="Helical" evidence="5">
    <location>
        <begin position="165"/>
        <end position="187"/>
    </location>
</feature>
<keyword evidence="3 5" id="KW-1133">Transmembrane helix</keyword>
<dbReference type="Pfam" id="PF04134">
    <property type="entry name" value="DCC1-like"/>
    <property type="match status" value="1"/>
</dbReference>
<feature type="transmembrane region" description="Helical" evidence="5">
    <location>
        <begin position="429"/>
        <end position="448"/>
    </location>
</feature>
<name>A0ABT4VRN2_9HYPH</name>
<dbReference type="InterPro" id="IPR052964">
    <property type="entry name" value="Sporulation_signal_mat"/>
</dbReference>
<dbReference type="InterPro" id="IPR053934">
    <property type="entry name" value="HTTM_dom"/>
</dbReference>
<evidence type="ECO:0000256" key="3">
    <source>
        <dbReference type="ARBA" id="ARBA00022989"/>
    </source>
</evidence>
<dbReference type="EMBL" id="JAPJZH010000012">
    <property type="protein sequence ID" value="MDA4847349.1"/>
    <property type="molecule type" value="Genomic_DNA"/>
</dbReference>
<evidence type="ECO:0000256" key="2">
    <source>
        <dbReference type="ARBA" id="ARBA00022692"/>
    </source>
</evidence>
<feature type="transmembrane region" description="Helical" evidence="5">
    <location>
        <begin position="250"/>
        <end position="268"/>
    </location>
</feature>
<gene>
    <name evidence="7" type="ORF">OOZ53_18455</name>
</gene>
<accession>A0ABT4VRN2</accession>
<dbReference type="PANTHER" id="PTHR39535">
    <property type="entry name" value="SPORULATION-DELAYING PROTEIN SDPB"/>
    <property type="match status" value="1"/>
</dbReference>
<feature type="transmembrane region" description="Helical" evidence="5">
    <location>
        <begin position="122"/>
        <end position="145"/>
    </location>
</feature>
<keyword evidence="2 5" id="KW-0812">Transmembrane</keyword>
<keyword evidence="8" id="KW-1185">Reference proteome</keyword>
<evidence type="ECO:0000256" key="4">
    <source>
        <dbReference type="ARBA" id="ARBA00023136"/>
    </source>
</evidence>
<dbReference type="Pfam" id="PF05090">
    <property type="entry name" value="HTTM"/>
    <property type="match status" value="1"/>
</dbReference>
<evidence type="ECO:0000313" key="7">
    <source>
        <dbReference type="EMBL" id="MDA4847349.1"/>
    </source>
</evidence>
<dbReference type="SMART" id="SM00752">
    <property type="entry name" value="HTTM"/>
    <property type="match status" value="1"/>
</dbReference>
<feature type="transmembrane region" description="Helical" evidence="5">
    <location>
        <begin position="20"/>
        <end position="38"/>
    </location>
</feature>
<protein>
    <submittedName>
        <fullName evidence="7">HTTM domain-containing protein</fullName>
    </submittedName>
</protein>
<dbReference type="InterPro" id="IPR007263">
    <property type="entry name" value="DCC1-like"/>
</dbReference>
<dbReference type="InterPro" id="IPR011020">
    <property type="entry name" value="HTTM-like"/>
</dbReference>
<reference evidence="7" key="1">
    <citation type="submission" date="2022-11" db="EMBL/GenBank/DDBJ databases">
        <title>Hoeflea poritis sp. nov., isolated from scleractinian coral Porites lutea.</title>
        <authorList>
            <person name="Zhang G."/>
            <person name="Wei Q."/>
            <person name="Cai L."/>
        </authorList>
    </citation>
    <scope>NUCLEOTIDE SEQUENCE</scope>
    <source>
        <strain evidence="7">E7-10</strain>
    </source>
</reference>
<evidence type="ECO:0000256" key="1">
    <source>
        <dbReference type="ARBA" id="ARBA00004127"/>
    </source>
</evidence>
<organism evidence="7 8">
    <name type="scientific">Hoeflea poritis</name>
    <dbReference type="NCBI Taxonomy" id="2993659"/>
    <lineage>
        <taxon>Bacteria</taxon>
        <taxon>Pseudomonadati</taxon>
        <taxon>Pseudomonadota</taxon>
        <taxon>Alphaproteobacteria</taxon>
        <taxon>Hyphomicrobiales</taxon>
        <taxon>Rhizobiaceae</taxon>
        <taxon>Hoeflea</taxon>
    </lineage>
</organism>
<dbReference type="Proteomes" id="UP001148313">
    <property type="component" value="Unassembled WGS sequence"/>
</dbReference>
<dbReference type="RefSeq" id="WP_271091167.1">
    <property type="nucleotide sequence ID" value="NZ_JAPJZH010000012.1"/>
</dbReference>
<feature type="transmembrane region" description="Helical" evidence="5">
    <location>
        <begin position="199"/>
        <end position="217"/>
    </location>
</feature>
<keyword evidence="4 5" id="KW-0472">Membrane</keyword>
<evidence type="ECO:0000256" key="5">
    <source>
        <dbReference type="SAM" id="Phobius"/>
    </source>
</evidence>
<feature type="transmembrane region" description="Helical" evidence="5">
    <location>
        <begin position="274"/>
        <end position="295"/>
    </location>
</feature>
<sequence>MGNATSGWSRPAGFRQIFGIDLRTLALFRILLGFYLLADICLRLRDLTAHYSDLGVMPRAVQMDYLSLGSYSLHLANGSSFYQGFLFAVAAAAALMMIIGWKTRFAVIASWILLISVQNRNTFILSGEDNLAVLLTFWAMFLPLGARYSVDAALDPASDKVNNRYFSTATLALLVQGMSMYLFSALLKSDARWMPDGTAVYYALNLDYMVTPFGLWFRQFEPLLQALTYYVYWLELIGPILMFSPFFHRSLRIVLMCAFITMHLGFMMCLEIGLFPVISIIMNLTFLPGWVWDGLAKWAARRRMQALAIWYDRDCTFCLKACRVLRIFLFLGDAPIRPAQDDPTAGPLLEKNNSWVVTSDQGSFLKWNAMRQLVRGSPVLRPLAFATGVRPVVWLGERSYDRIAANRARLARISERLLPWRTIPRRAGWMTNGLAGVFLIFITVQNVATLPAVNWTLPDRFVIVRQALGLFQYWTMFAPHPELTSPWPVIEGKLTDGTVVDVYRQLEGDADTSRPDVVSSVYRNYRWRKFLSNLEDQSYNPVDQFLALNYARYLCRTWKAAHPDTAQLATFSIVFNVEFTPPPDVPRVVEQRDVWLHDCLG</sequence>
<comment type="caution">
    <text evidence="7">The sequence shown here is derived from an EMBL/GenBank/DDBJ whole genome shotgun (WGS) entry which is preliminary data.</text>
</comment>
<feature type="transmembrane region" description="Helical" evidence="5">
    <location>
        <begin position="81"/>
        <end position="101"/>
    </location>
</feature>
<proteinExistence type="predicted"/>
<evidence type="ECO:0000259" key="6">
    <source>
        <dbReference type="SMART" id="SM00752"/>
    </source>
</evidence>
<dbReference type="PANTHER" id="PTHR39535:SF2">
    <property type="entry name" value="HTTM DOMAIN-CONTAINING PROTEIN"/>
    <property type="match status" value="1"/>
</dbReference>
<comment type="subcellular location">
    <subcellularLocation>
        <location evidence="1">Endomembrane system</location>
        <topology evidence="1">Multi-pass membrane protein</topology>
    </subcellularLocation>
</comment>
<evidence type="ECO:0000313" key="8">
    <source>
        <dbReference type="Proteomes" id="UP001148313"/>
    </source>
</evidence>